<comment type="caution">
    <text evidence="2">The sequence shown here is derived from an EMBL/GenBank/DDBJ whole genome shotgun (WGS) entry which is preliminary data.</text>
</comment>
<keyword evidence="3" id="KW-1185">Reference proteome</keyword>
<proteinExistence type="predicted"/>
<dbReference type="AlphaFoldDB" id="A0AAD8PKI0"/>
<organism evidence="2 3">
    <name type="scientific">Colletotrichum navitas</name>
    <dbReference type="NCBI Taxonomy" id="681940"/>
    <lineage>
        <taxon>Eukaryota</taxon>
        <taxon>Fungi</taxon>
        <taxon>Dikarya</taxon>
        <taxon>Ascomycota</taxon>
        <taxon>Pezizomycotina</taxon>
        <taxon>Sordariomycetes</taxon>
        <taxon>Hypocreomycetidae</taxon>
        <taxon>Glomerellales</taxon>
        <taxon>Glomerellaceae</taxon>
        <taxon>Colletotrichum</taxon>
        <taxon>Colletotrichum graminicola species complex</taxon>
    </lineage>
</organism>
<evidence type="ECO:0000313" key="3">
    <source>
        <dbReference type="Proteomes" id="UP001230504"/>
    </source>
</evidence>
<dbReference type="GO" id="GO:0016491">
    <property type="term" value="F:oxidoreductase activity"/>
    <property type="evidence" value="ECO:0007669"/>
    <property type="project" value="UniProtKB-KW"/>
</dbReference>
<dbReference type="EMBL" id="JAHLJV010000137">
    <property type="protein sequence ID" value="KAK1569396.1"/>
    <property type="molecule type" value="Genomic_DNA"/>
</dbReference>
<name>A0AAD8PKI0_9PEZI</name>
<dbReference type="SUPFAM" id="SSF51735">
    <property type="entry name" value="NAD(P)-binding Rossmann-fold domains"/>
    <property type="match status" value="1"/>
</dbReference>
<protein>
    <recommendedName>
        <fullName evidence="4">Short-chain dehydrogenase</fullName>
    </recommendedName>
</protein>
<dbReference type="InterPro" id="IPR052228">
    <property type="entry name" value="Sec_Metab_Biosynth_Oxidored"/>
</dbReference>
<dbReference type="InterPro" id="IPR036291">
    <property type="entry name" value="NAD(P)-bd_dom_sf"/>
</dbReference>
<sequence length="300" mass="33126">MATKALVVGGTSGIGYAMACRVAASSPSSTVVISGRTQPDNMPHANMEFRPIEATSMREIKGFTDKFKQQQQQPHAPAEEKNKLDLLIMSQGVMTMAGRTETPEGIDRKMALHYYGKQLLIRELMPALKQDARVVIVYDSWTGNMDKLHWDDLDLKTHFSLGAAANHCQVMNDVMIQCYAAQQQEQQQQGTAAARRHFIHAWPGGVNTEGLMREMPWVLGATVKLLAPLITVTPARCAEYLMDGVDRVTAPAAGGKQGGRFWHYIDNKGRVLPNKPVCTEEQVGKIADHTWKLIDAALKA</sequence>
<evidence type="ECO:0008006" key="4">
    <source>
        <dbReference type="Google" id="ProtNLM"/>
    </source>
</evidence>
<keyword evidence="1" id="KW-0560">Oxidoreductase</keyword>
<accession>A0AAD8PKI0</accession>
<dbReference type="PANTHER" id="PTHR47534:SF3">
    <property type="entry name" value="ALCOHOL DEHYDROGENASE-LIKE C-TERMINAL DOMAIN-CONTAINING PROTEIN"/>
    <property type="match status" value="1"/>
</dbReference>
<dbReference type="RefSeq" id="XP_060407642.1">
    <property type="nucleotide sequence ID" value="XM_060564346.1"/>
</dbReference>
<evidence type="ECO:0000256" key="1">
    <source>
        <dbReference type="ARBA" id="ARBA00023002"/>
    </source>
</evidence>
<gene>
    <name evidence="2" type="ORF">LY79DRAFT_674701</name>
</gene>
<evidence type="ECO:0000313" key="2">
    <source>
        <dbReference type="EMBL" id="KAK1569396.1"/>
    </source>
</evidence>
<dbReference type="Gene3D" id="3.40.50.720">
    <property type="entry name" value="NAD(P)-binding Rossmann-like Domain"/>
    <property type="match status" value="1"/>
</dbReference>
<dbReference type="PANTHER" id="PTHR47534">
    <property type="entry name" value="YALI0E05731P"/>
    <property type="match status" value="1"/>
</dbReference>
<dbReference type="GeneID" id="85448586"/>
<dbReference type="Proteomes" id="UP001230504">
    <property type="component" value="Unassembled WGS sequence"/>
</dbReference>
<reference evidence="2" key="1">
    <citation type="submission" date="2021-06" db="EMBL/GenBank/DDBJ databases">
        <title>Comparative genomics, transcriptomics and evolutionary studies reveal genomic signatures of adaptation to plant cell wall in hemibiotrophic fungi.</title>
        <authorList>
            <consortium name="DOE Joint Genome Institute"/>
            <person name="Baroncelli R."/>
            <person name="Diaz J.F."/>
            <person name="Benocci T."/>
            <person name="Peng M."/>
            <person name="Battaglia E."/>
            <person name="Haridas S."/>
            <person name="Andreopoulos W."/>
            <person name="Labutti K."/>
            <person name="Pangilinan J."/>
            <person name="Floch G.L."/>
            <person name="Makela M.R."/>
            <person name="Henrissat B."/>
            <person name="Grigoriev I.V."/>
            <person name="Crouch J.A."/>
            <person name="De Vries R.P."/>
            <person name="Sukno S.A."/>
            <person name="Thon M.R."/>
        </authorList>
    </citation>
    <scope>NUCLEOTIDE SEQUENCE</scope>
    <source>
        <strain evidence="2">CBS 125086</strain>
    </source>
</reference>